<gene>
    <name evidence="2" type="ORF">HRI_000669400</name>
</gene>
<dbReference type="OrthoDB" id="912279at2759"/>
<name>A0A9W7H4T1_HIBTR</name>
<protein>
    <recommendedName>
        <fullName evidence="1">Tf2-1-like SH3-like domain-containing protein</fullName>
    </recommendedName>
</protein>
<dbReference type="PANTHER" id="PTHR46148">
    <property type="entry name" value="CHROMO DOMAIN-CONTAINING PROTEIN"/>
    <property type="match status" value="1"/>
</dbReference>
<proteinExistence type="predicted"/>
<evidence type="ECO:0000313" key="3">
    <source>
        <dbReference type="Proteomes" id="UP001165190"/>
    </source>
</evidence>
<reference evidence="2" key="1">
    <citation type="submission" date="2023-05" db="EMBL/GenBank/DDBJ databases">
        <title>Genome and transcriptome analyses reveal genes involved in the formation of fine ridges on petal epidermal cells in Hibiscus trionum.</title>
        <authorList>
            <person name="Koshimizu S."/>
            <person name="Masuda S."/>
            <person name="Ishii T."/>
            <person name="Shirasu K."/>
            <person name="Hoshino A."/>
            <person name="Arita M."/>
        </authorList>
    </citation>
    <scope>NUCLEOTIDE SEQUENCE</scope>
    <source>
        <strain evidence="2">Hamamatsu line</strain>
    </source>
</reference>
<dbReference type="AlphaFoldDB" id="A0A9W7H4T1"/>
<dbReference type="InterPro" id="IPR056924">
    <property type="entry name" value="SH3_Tf2-1"/>
</dbReference>
<sequence>MVGDSMGEYVDRSMRMREGAIKMLKFHLKRAQDRMKSPATKRRTKLGYVAYELKLPGGSKIHPVFHVSQLKKHLGDVPVEQELPIVGSDGIISKEQVKILEKRIGKRGNRAMTEVLVELTNSFPKDATWENLHQLQIQFPEFNLNP</sequence>
<accession>A0A9W7H4T1</accession>
<evidence type="ECO:0000313" key="2">
    <source>
        <dbReference type="EMBL" id="GMI70001.1"/>
    </source>
</evidence>
<dbReference type="Pfam" id="PF24626">
    <property type="entry name" value="SH3_Tf2-1"/>
    <property type="match status" value="1"/>
</dbReference>
<dbReference type="PANTHER" id="PTHR46148:SF52">
    <property type="entry name" value="OS04G0603800 PROTEIN"/>
    <property type="match status" value="1"/>
</dbReference>
<organism evidence="2 3">
    <name type="scientific">Hibiscus trionum</name>
    <name type="common">Flower of an hour</name>
    <dbReference type="NCBI Taxonomy" id="183268"/>
    <lineage>
        <taxon>Eukaryota</taxon>
        <taxon>Viridiplantae</taxon>
        <taxon>Streptophyta</taxon>
        <taxon>Embryophyta</taxon>
        <taxon>Tracheophyta</taxon>
        <taxon>Spermatophyta</taxon>
        <taxon>Magnoliopsida</taxon>
        <taxon>eudicotyledons</taxon>
        <taxon>Gunneridae</taxon>
        <taxon>Pentapetalae</taxon>
        <taxon>rosids</taxon>
        <taxon>malvids</taxon>
        <taxon>Malvales</taxon>
        <taxon>Malvaceae</taxon>
        <taxon>Malvoideae</taxon>
        <taxon>Hibiscus</taxon>
    </lineage>
</organism>
<dbReference type="Proteomes" id="UP001165190">
    <property type="component" value="Unassembled WGS sequence"/>
</dbReference>
<evidence type="ECO:0000259" key="1">
    <source>
        <dbReference type="Pfam" id="PF24626"/>
    </source>
</evidence>
<comment type="caution">
    <text evidence="2">The sequence shown here is derived from an EMBL/GenBank/DDBJ whole genome shotgun (WGS) entry which is preliminary data.</text>
</comment>
<dbReference type="EMBL" id="BSYR01000007">
    <property type="protein sequence ID" value="GMI70001.1"/>
    <property type="molecule type" value="Genomic_DNA"/>
</dbReference>
<keyword evidence="3" id="KW-1185">Reference proteome</keyword>
<feature type="domain" description="Tf2-1-like SH3-like" evidence="1">
    <location>
        <begin position="45"/>
        <end position="73"/>
    </location>
</feature>